<evidence type="ECO:0000256" key="5">
    <source>
        <dbReference type="ARBA" id="ARBA00022692"/>
    </source>
</evidence>
<dbReference type="SUPFAM" id="SSF144083">
    <property type="entry name" value="Magnesium transport protein CorA, transmembrane region"/>
    <property type="match status" value="1"/>
</dbReference>
<comment type="similarity">
    <text evidence="2 8">Belongs to the CorA metal ion transporter (MIT) (TC 1.A.35) family.</text>
</comment>
<dbReference type="FunFam" id="1.20.58.340:FF:000012">
    <property type="entry name" value="Magnesium transport protein CorA"/>
    <property type="match status" value="1"/>
</dbReference>
<dbReference type="Gene3D" id="1.20.58.340">
    <property type="entry name" value="Magnesium transport protein CorA, transmembrane region"/>
    <property type="match status" value="2"/>
</dbReference>
<dbReference type="InterPro" id="IPR004488">
    <property type="entry name" value="Mg/Co-transport_prot_CorA"/>
</dbReference>
<dbReference type="NCBIfam" id="TIGR00383">
    <property type="entry name" value="corA"/>
    <property type="match status" value="1"/>
</dbReference>
<dbReference type="GO" id="GO:0015087">
    <property type="term" value="F:cobalt ion transmembrane transporter activity"/>
    <property type="evidence" value="ECO:0007669"/>
    <property type="project" value="UniProtKB-UniRule"/>
</dbReference>
<keyword evidence="7 8" id="KW-0472">Membrane</keyword>
<dbReference type="AlphaFoldDB" id="A0A0H5DP79"/>
<dbReference type="GO" id="GO:0050897">
    <property type="term" value="F:cobalt ion binding"/>
    <property type="evidence" value="ECO:0007669"/>
    <property type="project" value="TreeGrafter"/>
</dbReference>
<dbReference type="GO" id="GO:0000287">
    <property type="term" value="F:magnesium ion binding"/>
    <property type="evidence" value="ECO:0007669"/>
    <property type="project" value="TreeGrafter"/>
</dbReference>
<protein>
    <recommendedName>
        <fullName evidence="8">Magnesium transport protein CorA</fullName>
    </recommendedName>
</protein>
<keyword evidence="5 8" id="KW-0812">Transmembrane</keyword>
<dbReference type="RefSeq" id="WP_098037591.1">
    <property type="nucleotide sequence ID" value="NZ_CWGJ01000006.1"/>
</dbReference>
<evidence type="ECO:0000313" key="10">
    <source>
        <dbReference type="Proteomes" id="UP000220251"/>
    </source>
</evidence>
<dbReference type="Pfam" id="PF01544">
    <property type="entry name" value="CorA"/>
    <property type="match status" value="1"/>
</dbReference>
<dbReference type="OrthoDB" id="9803416at2"/>
<evidence type="ECO:0000256" key="6">
    <source>
        <dbReference type="ARBA" id="ARBA00022989"/>
    </source>
</evidence>
<evidence type="ECO:0000256" key="3">
    <source>
        <dbReference type="ARBA" id="ARBA00022448"/>
    </source>
</evidence>
<comment type="function">
    <text evidence="8">Mediates influx of magnesium ions.</text>
</comment>
<evidence type="ECO:0000256" key="1">
    <source>
        <dbReference type="ARBA" id="ARBA00004651"/>
    </source>
</evidence>
<dbReference type="InterPro" id="IPR045861">
    <property type="entry name" value="CorA_cytoplasmic_dom"/>
</dbReference>
<feature type="transmembrane region" description="Helical" evidence="8">
    <location>
        <begin position="328"/>
        <end position="348"/>
    </location>
</feature>
<organism evidence="9 10">
    <name type="scientific">Estrella lausannensis</name>
    <dbReference type="NCBI Taxonomy" id="483423"/>
    <lineage>
        <taxon>Bacteria</taxon>
        <taxon>Pseudomonadati</taxon>
        <taxon>Chlamydiota</taxon>
        <taxon>Chlamydiia</taxon>
        <taxon>Parachlamydiales</taxon>
        <taxon>Candidatus Criblamydiaceae</taxon>
        <taxon>Estrella</taxon>
    </lineage>
</organism>
<feature type="transmembrane region" description="Helical" evidence="8">
    <location>
        <begin position="296"/>
        <end position="316"/>
    </location>
</feature>
<name>A0A0H5DP79_9BACT</name>
<dbReference type="PANTHER" id="PTHR46494">
    <property type="entry name" value="CORA FAMILY METAL ION TRANSPORTER (EUROFUNG)"/>
    <property type="match status" value="1"/>
</dbReference>
<proteinExistence type="inferred from homology"/>
<keyword evidence="8" id="KW-0406">Ion transport</keyword>
<reference evidence="10" key="1">
    <citation type="submission" date="2015-06" db="EMBL/GenBank/DDBJ databases">
        <authorList>
            <person name="Bertelli C."/>
        </authorList>
    </citation>
    <scope>NUCLEOTIDE SEQUENCE [LARGE SCALE GENOMIC DNA]</scope>
    <source>
        <strain evidence="10">CRIB-30</strain>
    </source>
</reference>
<dbReference type="EMBL" id="CWGJ01000006">
    <property type="protein sequence ID" value="CRX37733.1"/>
    <property type="molecule type" value="Genomic_DNA"/>
</dbReference>
<evidence type="ECO:0000313" key="9">
    <source>
        <dbReference type="EMBL" id="CRX37733.1"/>
    </source>
</evidence>
<dbReference type="SUPFAM" id="SSF143865">
    <property type="entry name" value="CorA soluble domain-like"/>
    <property type="match status" value="1"/>
</dbReference>
<dbReference type="GO" id="GO:0015095">
    <property type="term" value="F:magnesium ion transmembrane transporter activity"/>
    <property type="evidence" value="ECO:0007669"/>
    <property type="project" value="UniProtKB-UniRule"/>
</dbReference>
<evidence type="ECO:0000256" key="7">
    <source>
        <dbReference type="ARBA" id="ARBA00023136"/>
    </source>
</evidence>
<dbReference type="CDD" id="cd12828">
    <property type="entry name" value="TmCorA-like_1"/>
    <property type="match status" value="1"/>
</dbReference>
<evidence type="ECO:0000256" key="4">
    <source>
        <dbReference type="ARBA" id="ARBA00022475"/>
    </source>
</evidence>
<keyword evidence="10" id="KW-1185">Reference proteome</keyword>
<keyword evidence="4 8" id="KW-1003">Cell membrane</keyword>
<keyword evidence="6 8" id="KW-1133">Transmembrane helix</keyword>
<dbReference type="InterPro" id="IPR045863">
    <property type="entry name" value="CorA_TM1_TM2"/>
</dbReference>
<dbReference type="Proteomes" id="UP000220251">
    <property type="component" value="Unassembled WGS sequence"/>
</dbReference>
<gene>
    <name evidence="8 9" type="primary">corA</name>
    <name evidence="9" type="ORF">ELAC_0372</name>
</gene>
<evidence type="ECO:0000256" key="8">
    <source>
        <dbReference type="RuleBase" id="RU362010"/>
    </source>
</evidence>
<dbReference type="InterPro" id="IPR002523">
    <property type="entry name" value="MgTranspt_CorA/ZnTranspt_ZntB"/>
</dbReference>
<evidence type="ECO:0000256" key="2">
    <source>
        <dbReference type="ARBA" id="ARBA00009765"/>
    </source>
</evidence>
<dbReference type="PANTHER" id="PTHR46494:SF1">
    <property type="entry name" value="CORA FAMILY METAL ION TRANSPORTER (EUROFUNG)"/>
    <property type="match status" value="1"/>
</dbReference>
<sequence length="354" mass="41391">MTSIINKRVKKYGLPPGALVHTGKGKEEKIRLTLIDYDVDTLKIRDNVSLDECLDSMIKPNPTWINISGIHDIQMVEKIGRRLGLHPLLLEDILNSGQRSKVDDYKDALYIVFRQLKWEEGLTEIDDQQVSIVLGSNYLITFLESDSGIFKPILERLKVKNSRMRTRGSDYLAYALADCLVDHYFITLEKMDNRIEYIEGSLVDHPSTNKLKEIQHLKRQISHLRKAIWPTREVVSKLIRMDTPLIRESTKIYLQDVYDHVIQAIDTIENFRDIAAGMVELYMSNINFKMNEVMKILTVMATIFVPLTFITSLYGMNFKHMPELDWEWGYYSLLFIMLFISLAMWRFFKRKGWV</sequence>
<comment type="subcellular location">
    <subcellularLocation>
        <location evidence="1">Cell membrane</location>
        <topology evidence="1">Multi-pass membrane protein</topology>
    </subcellularLocation>
    <subcellularLocation>
        <location evidence="8">Membrane</location>
        <topology evidence="8">Multi-pass membrane protein</topology>
    </subcellularLocation>
</comment>
<keyword evidence="3 8" id="KW-0813">Transport</keyword>
<dbReference type="GO" id="GO:0005886">
    <property type="term" value="C:plasma membrane"/>
    <property type="evidence" value="ECO:0007669"/>
    <property type="project" value="UniProtKB-SubCell"/>
</dbReference>
<accession>A0A0H5DP79</accession>
<dbReference type="Gene3D" id="3.30.460.20">
    <property type="entry name" value="CorA soluble domain-like"/>
    <property type="match status" value="1"/>
</dbReference>
<keyword evidence="8" id="KW-0460">Magnesium</keyword>